<keyword evidence="1" id="KW-0805">Transcription regulation</keyword>
<evidence type="ECO:0000256" key="4">
    <source>
        <dbReference type="ARBA" id="ARBA00023163"/>
    </source>
</evidence>
<evidence type="ECO:0000313" key="6">
    <source>
        <dbReference type="EMBL" id="CUH83397.1"/>
    </source>
</evidence>
<dbReference type="InterPro" id="IPR013324">
    <property type="entry name" value="RNA_pol_sigma_r3/r4-like"/>
</dbReference>
<dbReference type="InterPro" id="IPR007624">
    <property type="entry name" value="RNA_pol_sigma70_r3"/>
</dbReference>
<dbReference type="InterPro" id="IPR007630">
    <property type="entry name" value="RNA_pol_sigma70_r4"/>
</dbReference>
<sequence>MIAQKGYAAQTKKDPDTLVKEHMPLVRKLAWHFMGRVGQFAEIDDLLQAGYLGLIDAARRYTPQEGVSFSAYAAIRVRGAIVDLLRRNSNLCRSTISMQQKARAAERELAQRLQRDPTPEEMAAELDMTLEDYQSWVARFQANKTQSLDEVYSDHSSLFEDNTVSPEDATQHQQIRAIMRQAVSELPEREALVLQLYYVEEMNIYEVAAIIGVTTGRVSQIKKAAIGRLRDRMKGSF</sequence>
<dbReference type="STRING" id="340021.TM5383_00585"/>
<dbReference type="PANTHER" id="PTHR30385">
    <property type="entry name" value="SIGMA FACTOR F FLAGELLAR"/>
    <property type="match status" value="1"/>
</dbReference>
<keyword evidence="7" id="KW-1185">Reference proteome</keyword>
<dbReference type="GO" id="GO:0006352">
    <property type="term" value="P:DNA-templated transcription initiation"/>
    <property type="evidence" value="ECO:0007669"/>
    <property type="project" value="InterPro"/>
</dbReference>
<evidence type="ECO:0000256" key="3">
    <source>
        <dbReference type="ARBA" id="ARBA00023125"/>
    </source>
</evidence>
<dbReference type="NCBIfam" id="TIGR02479">
    <property type="entry name" value="FliA_WhiG"/>
    <property type="match status" value="1"/>
</dbReference>
<reference evidence="6 7" key="1">
    <citation type="submission" date="2015-09" db="EMBL/GenBank/DDBJ databases">
        <authorList>
            <consortium name="Swine Surveillance"/>
        </authorList>
    </citation>
    <scope>NUCLEOTIDE SEQUENCE [LARGE SCALE GENOMIC DNA]</scope>
    <source>
        <strain evidence="6 7">CECT 8383</strain>
    </source>
</reference>
<dbReference type="NCBIfam" id="NF005413">
    <property type="entry name" value="PRK06986.1"/>
    <property type="match status" value="1"/>
</dbReference>
<name>A0A0P1GLX9_9RHOB</name>
<keyword evidence="2" id="KW-0731">Sigma factor</keyword>
<dbReference type="InterPro" id="IPR013325">
    <property type="entry name" value="RNA_pol_sigma_r2"/>
</dbReference>
<protein>
    <submittedName>
        <fullName evidence="6">Sigma-F factor</fullName>
    </submittedName>
</protein>
<dbReference type="Gene3D" id="1.20.140.160">
    <property type="match status" value="1"/>
</dbReference>
<dbReference type="RefSeq" id="WP_058317551.1">
    <property type="nucleotide sequence ID" value="NZ_CYSF01000003.1"/>
</dbReference>
<evidence type="ECO:0000256" key="1">
    <source>
        <dbReference type="ARBA" id="ARBA00023015"/>
    </source>
</evidence>
<accession>A0A0P1GLX9</accession>
<dbReference type="CDD" id="cd06171">
    <property type="entry name" value="Sigma70_r4"/>
    <property type="match status" value="1"/>
</dbReference>
<evidence type="ECO:0000313" key="7">
    <source>
        <dbReference type="Proteomes" id="UP000051681"/>
    </source>
</evidence>
<proteinExistence type="predicted"/>
<dbReference type="AlphaFoldDB" id="A0A0P1GLX9"/>
<dbReference type="PANTHER" id="PTHR30385:SF7">
    <property type="entry name" value="RNA POLYMERASE SIGMA FACTOR FLIA"/>
    <property type="match status" value="1"/>
</dbReference>
<keyword evidence="4" id="KW-0804">Transcription</keyword>
<dbReference type="OrthoDB" id="9799825at2"/>
<dbReference type="GO" id="GO:0003899">
    <property type="term" value="F:DNA-directed RNA polymerase activity"/>
    <property type="evidence" value="ECO:0007669"/>
    <property type="project" value="InterPro"/>
</dbReference>
<organism evidence="6 7">
    <name type="scientific">Thalassovita mediterranea</name>
    <dbReference type="NCBI Taxonomy" id="340021"/>
    <lineage>
        <taxon>Bacteria</taxon>
        <taxon>Pseudomonadati</taxon>
        <taxon>Pseudomonadota</taxon>
        <taxon>Alphaproteobacteria</taxon>
        <taxon>Rhodobacterales</taxon>
        <taxon>Roseobacteraceae</taxon>
        <taxon>Thalassovita</taxon>
    </lineage>
</organism>
<dbReference type="SUPFAM" id="SSF88659">
    <property type="entry name" value="Sigma3 and sigma4 domains of RNA polymerase sigma factors"/>
    <property type="match status" value="2"/>
</dbReference>
<dbReference type="GO" id="GO:0016987">
    <property type="term" value="F:sigma factor activity"/>
    <property type="evidence" value="ECO:0007669"/>
    <property type="project" value="UniProtKB-KW"/>
</dbReference>
<dbReference type="PROSITE" id="PS00715">
    <property type="entry name" value="SIGMA70_1"/>
    <property type="match status" value="1"/>
</dbReference>
<feature type="domain" description="RNA polymerase sigma-70" evidence="5">
    <location>
        <begin position="45"/>
        <end position="58"/>
    </location>
</feature>
<dbReference type="GO" id="GO:0003677">
    <property type="term" value="F:DNA binding"/>
    <property type="evidence" value="ECO:0007669"/>
    <property type="project" value="UniProtKB-KW"/>
</dbReference>
<dbReference type="InterPro" id="IPR014284">
    <property type="entry name" value="RNA_pol_sigma-70_dom"/>
</dbReference>
<dbReference type="InterPro" id="IPR012845">
    <property type="entry name" value="RNA_pol_sigma_FliA_WhiG"/>
</dbReference>
<keyword evidence="3" id="KW-0238">DNA-binding</keyword>
<dbReference type="Pfam" id="PF04539">
    <property type="entry name" value="Sigma70_r3"/>
    <property type="match status" value="1"/>
</dbReference>
<evidence type="ECO:0000256" key="2">
    <source>
        <dbReference type="ARBA" id="ARBA00023082"/>
    </source>
</evidence>
<evidence type="ECO:0000259" key="5">
    <source>
        <dbReference type="PROSITE" id="PS00715"/>
    </source>
</evidence>
<dbReference type="PRINTS" id="PR00046">
    <property type="entry name" value="SIGMA70FCT"/>
</dbReference>
<gene>
    <name evidence="6" type="primary">fliA</name>
    <name evidence="6" type="ORF">TM5383_00585</name>
</gene>
<dbReference type="EMBL" id="CYSF01000003">
    <property type="protein sequence ID" value="CUH83397.1"/>
    <property type="molecule type" value="Genomic_DNA"/>
</dbReference>
<dbReference type="Pfam" id="PF04545">
    <property type="entry name" value="Sigma70_r4"/>
    <property type="match status" value="1"/>
</dbReference>
<dbReference type="Proteomes" id="UP000051681">
    <property type="component" value="Unassembled WGS sequence"/>
</dbReference>
<dbReference type="InterPro" id="IPR007627">
    <property type="entry name" value="RNA_pol_sigma70_r2"/>
</dbReference>
<dbReference type="SUPFAM" id="SSF88946">
    <property type="entry name" value="Sigma2 domain of RNA polymerase sigma factors"/>
    <property type="match status" value="1"/>
</dbReference>
<dbReference type="InterPro" id="IPR000943">
    <property type="entry name" value="RNA_pol_sigma70"/>
</dbReference>
<dbReference type="Gene3D" id="1.10.1740.10">
    <property type="match status" value="1"/>
</dbReference>
<dbReference type="Pfam" id="PF04542">
    <property type="entry name" value="Sigma70_r2"/>
    <property type="match status" value="1"/>
</dbReference>
<dbReference type="NCBIfam" id="TIGR02937">
    <property type="entry name" value="sigma70-ECF"/>
    <property type="match status" value="1"/>
</dbReference>